<dbReference type="Gene3D" id="3.80.10.10">
    <property type="entry name" value="Ribonuclease Inhibitor"/>
    <property type="match status" value="1"/>
</dbReference>
<dbReference type="Proteomes" id="UP000463224">
    <property type="component" value="Unassembled WGS sequence"/>
</dbReference>
<sequence>MDRNIKSYGKVIELRSGADTRKILEITGRWSDDIIDEMLKCGVYYLTLNVADGWRCTDYSFLSKIPHIKGLQIIAETATNLEAVSDLASLEMLNLSVLTDSVIEFGALENLREVYLDWQPGYYKVFDSRNICDITLRDTKSTNISRMGNLKNLRSLELVNSEICELPHISPKLFKIVLSKCKKLKNIESIQQASNLQWLEIRECKKIEEITFIGNISGVSYLFLENMGEIENIEFVCRLKKLKALWLAGDTNVIDGNFGCLEALQELTMVAFAQRKHYSHKISRKWNWDNLEVPGDILKRT</sequence>
<name>A0A844QF61_9HYPH</name>
<keyword evidence="2" id="KW-1185">Reference proteome</keyword>
<evidence type="ECO:0000313" key="1">
    <source>
        <dbReference type="EMBL" id="MVA97697.1"/>
    </source>
</evidence>
<protein>
    <submittedName>
        <fullName evidence="1">Uncharacterized protein</fullName>
    </submittedName>
</protein>
<gene>
    <name evidence="1" type="ORF">GN330_10610</name>
</gene>
<dbReference type="InterPro" id="IPR032675">
    <property type="entry name" value="LRR_dom_sf"/>
</dbReference>
<comment type="caution">
    <text evidence="1">The sequence shown here is derived from an EMBL/GenBank/DDBJ whole genome shotgun (WGS) entry which is preliminary data.</text>
</comment>
<reference evidence="1 2" key="1">
    <citation type="submission" date="2019-12" db="EMBL/GenBank/DDBJ databases">
        <title>Nitratireductor arenosus sp. nov., Isolated from sea sand, Jeju island, South Korea.</title>
        <authorList>
            <person name="Kim W."/>
        </authorList>
    </citation>
    <scope>NUCLEOTIDE SEQUENCE [LARGE SCALE GENOMIC DNA]</scope>
    <source>
        <strain evidence="1 2">CAU 1489</strain>
    </source>
</reference>
<organism evidence="1 2">
    <name type="scientific">Nitratireductor arenosus</name>
    <dbReference type="NCBI Taxonomy" id="2682096"/>
    <lineage>
        <taxon>Bacteria</taxon>
        <taxon>Pseudomonadati</taxon>
        <taxon>Pseudomonadota</taxon>
        <taxon>Alphaproteobacteria</taxon>
        <taxon>Hyphomicrobiales</taxon>
        <taxon>Phyllobacteriaceae</taxon>
        <taxon>Nitratireductor</taxon>
    </lineage>
</organism>
<dbReference type="AlphaFoldDB" id="A0A844QF61"/>
<dbReference type="SUPFAM" id="SSF52058">
    <property type="entry name" value="L domain-like"/>
    <property type="match status" value="1"/>
</dbReference>
<accession>A0A844QF61</accession>
<proteinExistence type="predicted"/>
<dbReference type="EMBL" id="WPHG01000002">
    <property type="protein sequence ID" value="MVA97697.1"/>
    <property type="molecule type" value="Genomic_DNA"/>
</dbReference>
<dbReference type="RefSeq" id="WP_156712629.1">
    <property type="nucleotide sequence ID" value="NZ_WPHG01000002.1"/>
</dbReference>
<evidence type="ECO:0000313" key="2">
    <source>
        <dbReference type="Proteomes" id="UP000463224"/>
    </source>
</evidence>